<comment type="caution">
    <text evidence="2">The sequence shown here is derived from an EMBL/GenBank/DDBJ whole genome shotgun (WGS) entry which is preliminary data.</text>
</comment>
<keyword evidence="3" id="KW-1185">Reference proteome</keyword>
<reference evidence="2 3" key="1">
    <citation type="submission" date="2021-10" db="EMBL/GenBank/DDBJ databases">
        <title>Anaerobic single-cell dispensing facilitates the cultivation of human gut bacteria.</title>
        <authorList>
            <person name="Afrizal A."/>
        </authorList>
    </citation>
    <scope>NUCLEOTIDE SEQUENCE [LARGE SCALE GENOMIC DNA]</scope>
    <source>
        <strain evidence="2 3">CLA-AA-H246</strain>
    </source>
</reference>
<sequence>MLKKAIACLLVLAGVCSFHTSAADSKNEQFVNVNVFNKVYYGTVTKNADAGEAIFTPAGKSADFLQIEGRWDDDAFSGDCVISYKDGESAEVQYKDGLISGKIKETDPDGIFLKYSAIAGKPYKKIKSYSADSKAASVDWFYLCTPISEWKANARSIPYKELTENPYDHVDHPIELEGEVQEIYESTKYAYFKIKDDAGNPYLFRAVTLKTDKFATPCIPNLSVGDRIKIYGVYNGLSEISDSSTILYHRLLGYKKSFDSFKDWIISEDAMKQYSDLVSVTDVEALDSLPEFTTICGEIEDDDTAADPMHLTKDYREICKYPLYYADSKVSVTGKVVYENADAESNNLVMLLSEEGTGHIYSLSMKMKDYVSYLDKKITCSGTFNGNNKIPYCNPNSLSVGYALFPNITVGKIQD</sequence>
<proteinExistence type="predicted"/>
<gene>
    <name evidence="2" type="ORF">LKD42_04575</name>
</gene>
<evidence type="ECO:0000313" key="2">
    <source>
        <dbReference type="EMBL" id="MCC2148531.1"/>
    </source>
</evidence>
<accession>A0ABS8ETK4</accession>
<protein>
    <submittedName>
        <fullName evidence="2">Uncharacterized protein</fullName>
    </submittedName>
</protein>
<dbReference type="SUPFAM" id="SSF82185">
    <property type="entry name" value="Histone H3 K4-specific methyltransferase SET7/9 N-terminal domain"/>
    <property type="match status" value="1"/>
</dbReference>
<organism evidence="2 3">
    <name type="scientific">Hominisplanchenecus faecis</name>
    <dbReference type="NCBI Taxonomy" id="2885351"/>
    <lineage>
        <taxon>Bacteria</taxon>
        <taxon>Bacillati</taxon>
        <taxon>Bacillota</taxon>
        <taxon>Clostridia</taxon>
        <taxon>Lachnospirales</taxon>
        <taxon>Lachnospiraceae</taxon>
        <taxon>Hominisplanchenecus</taxon>
    </lineage>
</organism>
<evidence type="ECO:0000313" key="3">
    <source>
        <dbReference type="Proteomes" id="UP001299235"/>
    </source>
</evidence>
<feature type="chain" id="PRO_5045407363" evidence="1">
    <location>
        <begin position="23"/>
        <end position="415"/>
    </location>
</feature>
<dbReference type="Proteomes" id="UP001299235">
    <property type="component" value="Unassembled WGS sequence"/>
</dbReference>
<name>A0ABS8ETK4_9FIRM</name>
<keyword evidence="1" id="KW-0732">Signal</keyword>
<feature type="signal peptide" evidence="1">
    <location>
        <begin position="1"/>
        <end position="22"/>
    </location>
</feature>
<dbReference type="RefSeq" id="WP_248834943.1">
    <property type="nucleotide sequence ID" value="NZ_JAJEQE010000009.1"/>
</dbReference>
<evidence type="ECO:0000256" key="1">
    <source>
        <dbReference type="SAM" id="SignalP"/>
    </source>
</evidence>
<dbReference type="EMBL" id="JAJEQE010000009">
    <property type="protein sequence ID" value="MCC2148531.1"/>
    <property type="molecule type" value="Genomic_DNA"/>
</dbReference>